<comment type="caution">
    <text evidence="4">The sequence shown here is derived from an EMBL/GenBank/DDBJ whole genome shotgun (WGS) entry which is preliminary data.</text>
</comment>
<dbReference type="GO" id="GO:0017177">
    <property type="term" value="C:glucosidase II complex"/>
    <property type="evidence" value="ECO:0007669"/>
    <property type="project" value="TreeGrafter"/>
</dbReference>
<dbReference type="InterPro" id="IPR036607">
    <property type="entry name" value="PRKCSH"/>
</dbReference>
<dbReference type="PANTHER" id="PTHR12630">
    <property type="entry name" value="N-LINKED OLIGOSACCHARIDE PROCESSING"/>
    <property type="match status" value="1"/>
</dbReference>
<dbReference type="PROSITE" id="PS51914">
    <property type="entry name" value="MRH"/>
    <property type="match status" value="1"/>
</dbReference>
<dbReference type="Gene3D" id="2.70.130.10">
    <property type="entry name" value="Mannose-6-phosphate receptor binding domain"/>
    <property type="match status" value="1"/>
</dbReference>
<dbReference type="Proteomes" id="UP001208570">
    <property type="component" value="Unassembled WGS sequence"/>
</dbReference>
<protein>
    <recommendedName>
        <fullName evidence="3">MRH domain-containing protein</fullName>
    </recommendedName>
</protein>
<dbReference type="InterPro" id="IPR039794">
    <property type="entry name" value="Gtb1-like"/>
</dbReference>
<evidence type="ECO:0000256" key="1">
    <source>
        <dbReference type="ARBA" id="ARBA00022729"/>
    </source>
</evidence>
<organism evidence="4 5">
    <name type="scientific">Paralvinella palmiformis</name>
    <dbReference type="NCBI Taxonomy" id="53620"/>
    <lineage>
        <taxon>Eukaryota</taxon>
        <taxon>Metazoa</taxon>
        <taxon>Spiralia</taxon>
        <taxon>Lophotrochozoa</taxon>
        <taxon>Annelida</taxon>
        <taxon>Polychaeta</taxon>
        <taxon>Sedentaria</taxon>
        <taxon>Canalipalpata</taxon>
        <taxon>Terebellida</taxon>
        <taxon>Terebelliformia</taxon>
        <taxon>Alvinellidae</taxon>
        <taxon>Paralvinella</taxon>
    </lineage>
</organism>
<reference evidence="4" key="1">
    <citation type="journal article" date="2023" name="Mol. Biol. Evol.">
        <title>Third-Generation Sequencing Reveals the Adaptive Role of the Epigenome in Three Deep-Sea Polychaetes.</title>
        <authorList>
            <person name="Perez M."/>
            <person name="Aroh O."/>
            <person name="Sun Y."/>
            <person name="Lan Y."/>
            <person name="Juniper S.K."/>
            <person name="Young C.R."/>
            <person name="Angers B."/>
            <person name="Qian P.Y."/>
        </authorList>
    </citation>
    <scope>NUCLEOTIDE SEQUENCE</scope>
    <source>
        <strain evidence="4">P08H-3</strain>
    </source>
</reference>
<dbReference type="InterPro" id="IPR044865">
    <property type="entry name" value="MRH_dom"/>
</dbReference>
<dbReference type="InterPro" id="IPR009011">
    <property type="entry name" value="Man6P_isomerase_rcpt-bd_dom_sf"/>
</dbReference>
<dbReference type="AlphaFoldDB" id="A0AAD9JH02"/>
<keyword evidence="2" id="KW-1015">Disulfide bond</keyword>
<dbReference type="EMBL" id="JAODUP010000311">
    <property type="protein sequence ID" value="KAK2153003.1"/>
    <property type="molecule type" value="Genomic_DNA"/>
</dbReference>
<evidence type="ECO:0000256" key="2">
    <source>
        <dbReference type="ARBA" id="ARBA00023157"/>
    </source>
</evidence>
<evidence type="ECO:0000259" key="3">
    <source>
        <dbReference type="PROSITE" id="PS51914"/>
    </source>
</evidence>
<accession>A0AAD9JH02</accession>
<evidence type="ECO:0000313" key="5">
    <source>
        <dbReference type="Proteomes" id="UP001208570"/>
    </source>
</evidence>
<proteinExistence type="predicted"/>
<feature type="domain" description="MRH" evidence="3">
    <location>
        <begin position="1"/>
        <end position="113"/>
    </location>
</feature>
<keyword evidence="5" id="KW-1185">Reference proteome</keyword>
<sequence>MYGPNGEFLTLSRNCYEMKHDKYEYKVCPFKEIHQQVFPQPSTLIGQDPEWIKTGGNGQWVLRMNNGDSKQCPGAVKRQSLIIFECGLKDEVLSIQETEICQYTIHFSTPAAC</sequence>
<keyword evidence="1" id="KW-0732">Signal</keyword>
<dbReference type="PANTHER" id="PTHR12630:SF17">
    <property type="entry name" value="EXPRESSED PROTEIN"/>
    <property type="match status" value="1"/>
</dbReference>
<dbReference type="GO" id="GO:0006491">
    <property type="term" value="P:N-glycan processing"/>
    <property type="evidence" value="ECO:0007669"/>
    <property type="project" value="TreeGrafter"/>
</dbReference>
<evidence type="ECO:0000313" key="4">
    <source>
        <dbReference type="EMBL" id="KAK2153003.1"/>
    </source>
</evidence>
<gene>
    <name evidence="4" type="ORF">LSH36_311g02002</name>
</gene>
<dbReference type="Pfam" id="PF13015">
    <property type="entry name" value="PRKCSH_1"/>
    <property type="match status" value="1"/>
</dbReference>
<name>A0AAD9JH02_9ANNE</name>
<dbReference type="SUPFAM" id="SSF50911">
    <property type="entry name" value="Mannose 6-phosphate receptor domain"/>
    <property type="match status" value="1"/>
</dbReference>